<dbReference type="PANTHER" id="PTHR31528">
    <property type="entry name" value="4-AMINO-5-HYDROXYMETHYL-2-METHYLPYRIMIDINE PHOSPHATE SYNTHASE THI11-RELATED"/>
    <property type="match status" value="1"/>
</dbReference>
<evidence type="ECO:0000256" key="5">
    <source>
        <dbReference type="ARBA" id="ARBA00022679"/>
    </source>
</evidence>
<dbReference type="Gene3D" id="3.40.190.10">
    <property type="entry name" value="Periplasmic binding protein-like II"/>
    <property type="match status" value="2"/>
</dbReference>
<evidence type="ECO:0000256" key="10">
    <source>
        <dbReference type="ARBA" id="ARBA00033171"/>
    </source>
</evidence>
<dbReference type="CDD" id="cd01949">
    <property type="entry name" value="GGDEF"/>
    <property type="match status" value="1"/>
</dbReference>
<dbReference type="InterPro" id="IPR000160">
    <property type="entry name" value="GGDEF_dom"/>
</dbReference>
<comment type="pathway">
    <text evidence="2">Cofactor biosynthesis; thiamine diphosphate biosynthesis.</text>
</comment>
<evidence type="ECO:0000256" key="6">
    <source>
        <dbReference type="ARBA" id="ARBA00022723"/>
    </source>
</evidence>
<dbReference type="Pfam" id="PF09084">
    <property type="entry name" value="NMT1"/>
    <property type="match status" value="1"/>
</dbReference>
<dbReference type="GO" id="GO:0009228">
    <property type="term" value="P:thiamine biosynthetic process"/>
    <property type="evidence" value="ECO:0007669"/>
    <property type="project" value="UniProtKB-KW"/>
</dbReference>
<dbReference type="Gene3D" id="3.30.70.270">
    <property type="match status" value="1"/>
</dbReference>
<keyword evidence="12" id="KW-0472">Membrane</keyword>
<dbReference type="PANTHER" id="PTHR31528:SF1">
    <property type="entry name" value="4-AMINO-5-HYDROXYMETHYL-2-METHYLPYRIMIDINE PHOSPHATE SYNTHASE THI11-RELATED"/>
    <property type="match status" value="1"/>
</dbReference>
<dbReference type="SUPFAM" id="SSF53850">
    <property type="entry name" value="Periplasmic binding protein-like II"/>
    <property type="match status" value="1"/>
</dbReference>
<protein>
    <recommendedName>
        <fullName evidence="10">Thiamine pyrimidine synthase</fullName>
    </recommendedName>
</protein>
<gene>
    <name evidence="14" type="ORF">DSM101010T_28080</name>
</gene>
<dbReference type="InterPro" id="IPR015168">
    <property type="entry name" value="SsuA/THI5"/>
</dbReference>
<dbReference type="Proteomes" id="UP000503840">
    <property type="component" value="Unassembled WGS sequence"/>
</dbReference>
<evidence type="ECO:0000256" key="2">
    <source>
        <dbReference type="ARBA" id="ARBA00004948"/>
    </source>
</evidence>
<evidence type="ECO:0000256" key="8">
    <source>
        <dbReference type="ARBA" id="ARBA00022977"/>
    </source>
</evidence>
<evidence type="ECO:0000256" key="11">
    <source>
        <dbReference type="ARBA" id="ARBA00048179"/>
    </source>
</evidence>
<dbReference type="AlphaFoldDB" id="A0A7J0BL19"/>
<evidence type="ECO:0000256" key="7">
    <source>
        <dbReference type="ARBA" id="ARBA00022898"/>
    </source>
</evidence>
<dbReference type="GO" id="GO:0016740">
    <property type="term" value="F:transferase activity"/>
    <property type="evidence" value="ECO:0007669"/>
    <property type="project" value="UniProtKB-KW"/>
</dbReference>
<comment type="similarity">
    <text evidence="3">Belongs to the NMT1/THI5 family.</text>
</comment>
<evidence type="ECO:0000313" key="15">
    <source>
        <dbReference type="Proteomes" id="UP000503840"/>
    </source>
</evidence>
<keyword evidence="7" id="KW-0663">Pyridoxal phosphate</keyword>
<evidence type="ECO:0000259" key="13">
    <source>
        <dbReference type="PROSITE" id="PS50887"/>
    </source>
</evidence>
<dbReference type="EMBL" id="BLVO01000013">
    <property type="protein sequence ID" value="GFM34443.1"/>
    <property type="molecule type" value="Genomic_DNA"/>
</dbReference>
<comment type="subunit">
    <text evidence="4">Homodimer.</text>
</comment>
<evidence type="ECO:0000256" key="1">
    <source>
        <dbReference type="ARBA" id="ARBA00003469"/>
    </source>
</evidence>
<evidence type="ECO:0000256" key="3">
    <source>
        <dbReference type="ARBA" id="ARBA00009406"/>
    </source>
</evidence>
<dbReference type="NCBIfam" id="TIGR00254">
    <property type="entry name" value="GGDEF"/>
    <property type="match status" value="1"/>
</dbReference>
<feature type="domain" description="GGDEF" evidence="13">
    <location>
        <begin position="499"/>
        <end position="633"/>
    </location>
</feature>
<accession>A0A7J0BL19</accession>
<comment type="catalytic activity">
    <reaction evidence="11">
        <text>N(6)-(pyridoxal phosphate)-L-lysyl-[4-amino-5-hydroxymethyl-2-methylpyrimidine phosphate synthase] + L-histidyl-[4-amino-5-hydroxymethyl-2-methylpyrimidine phosphate synthase] + 2 Fe(3+) + 4 H2O = L-lysyl-[4-amino-5-hydroxymethyl-2-methylpyrimidine phosphate synthase] + (2S)-2-amino-5-hydroxy-4-oxopentanoyl-[4-amino-5-hydroxymethyl-2-methylpyrimidine phosphate synthase] + 4-amino-2-methyl-5-(phosphooxymethyl)pyrimidine + 3-oxopropanoate + 2 Fe(2+) + 2 H(+)</text>
        <dbReference type="Rhea" id="RHEA:65756"/>
        <dbReference type="Rhea" id="RHEA-COMP:16892"/>
        <dbReference type="Rhea" id="RHEA-COMP:16893"/>
        <dbReference type="Rhea" id="RHEA-COMP:16894"/>
        <dbReference type="Rhea" id="RHEA-COMP:16895"/>
        <dbReference type="ChEBI" id="CHEBI:15377"/>
        <dbReference type="ChEBI" id="CHEBI:15378"/>
        <dbReference type="ChEBI" id="CHEBI:29033"/>
        <dbReference type="ChEBI" id="CHEBI:29034"/>
        <dbReference type="ChEBI" id="CHEBI:29969"/>
        <dbReference type="ChEBI" id="CHEBI:29979"/>
        <dbReference type="ChEBI" id="CHEBI:33190"/>
        <dbReference type="ChEBI" id="CHEBI:58354"/>
        <dbReference type="ChEBI" id="CHEBI:143915"/>
        <dbReference type="ChEBI" id="CHEBI:157692"/>
    </reaction>
    <physiologicalReaction direction="left-to-right" evidence="11">
        <dbReference type="Rhea" id="RHEA:65757"/>
    </physiologicalReaction>
</comment>
<name>A0A7J0BL19_9BACT</name>
<keyword evidence="12" id="KW-1133">Transmembrane helix</keyword>
<keyword evidence="9" id="KW-0408">Iron</keyword>
<comment type="function">
    <text evidence="1">Responsible for the formation of the pyrimidine heterocycle in the thiamine biosynthesis pathway. Catalyzes the formation of hydroxymethylpyrimidine phosphate (HMP-P) from histidine and pyridoxal phosphate (PLP). The protein uses PLP and the active site histidine to form HMP-P, generating an inactive enzyme. The enzyme can only undergo a single turnover, which suggests it is a suicide enzyme.</text>
</comment>
<dbReference type="SMART" id="SM00267">
    <property type="entry name" value="GGDEF"/>
    <property type="match status" value="1"/>
</dbReference>
<dbReference type="InterPro" id="IPR035965">
    <property type="entry name" value="PAS-like_dom_sf"/>
</dbReference>
<feature type="transmembrane region" description="Helical" evidence="12">
    <location>
        <begin position="303"/>
        <end position="321"/>
    </location>
</feature>
<keyword evidence="12" id="KW-0812">Transmembrane</keyword>
<dbReference type="InterPro" id="IPR027939">
    <property type="entry name" value="NMT1/THI5"/>
</dbReference>
<dbReference type="GO" id="GO:0046872">
    <property type="term" value="F:metal ion binding"/>
    <property type="evidence" value="ECO:0007669"/>
    <property type="project" value="UniProtKB-KW"/>
</dbReference>
<keyword evidence="6" id="KW-0479">Metal-binding</keyword>
<dbReference type="SUPFAM" id="SSF55073">
    <property type="entry name" value="Nucleotide cyclase"/>
    <property type="match status" value="1"/>
</dbReference>
<keyword evidence="5" id="KW-0808">Transferase</keyword>
<dbReference type="PROSITE" id="PS50887">
    <property type="entry name" value="GGDEF"/>
    <property type="match status" value="1"/>
</dbReference>
<keyword evidence="8" id="KW-0784">Thiamine biosynthesis</keyword>
<evidence type="ECO:0000256" key="9">
    <source>
        <dbReference type="ARBA" id="ARBA00023004"/>
    </source>
</evidence>
<dbReference type="SUPFAM" id="SSF55785">
    <property type="entry name" value="PYP-like sensor domain (PAS domain)"/>
    <property type="match status" value="1"/>
</dbReference>
<proteinExistence type="inferred from homology"/>
<dbReference type="InterPro" id="IPR043128">
    <property type="entry name" value="Rev_trsase/Diguanyl_cyclase"/>
</dbReference>
<reference evidence="14 15" key="1">
    <citation type="submission" date="2020-05" db="EMBL/GenBank/DDBJ databases">
        <title>Draft genome sequence of Desulfovibrio sp. strain HN2T.</title>
        <authorList>
            <person name="Ueno A."/>
            <person name="Tamazawa S."/>
            <person name="Tamamura S."/>
            <person name="Murakami T."/>
            <person name="Kiyama T."/>
            <person name="Inomata H."/>
            <person name="Amano Y."/>
            <person name="Miyakawa K."/>
            <person name="Tamaki H."/>
            <person name="Naganuma T."/>
            <person name="Kaneko K."/>
        </authorList>
    </citation>
    <scope>NUCLEOTIDE SEQUENCE [LARGE SCALE GENOMIC DNA]</scope>
    <source>
        <strain evidence="14 15">HN2</strain>
    </source>
</reference>
<comment type="caution">
    <text evidence="14">The sequence shown here is derived from an EMBL/GenBank/DDBJ whole genome shotgun (WGS) entry which is preliminary data.</text>
</comment>
<evidence type="ECO:0000313" key="14">
    <source>
        <dbReference type="EMBL" id="GFM34443.1"/>
    </source>
</evidence>
<evidence type="ECO:0000256" key="12">
    <source>
        <dbReference type="SAM" id="Phobius"/>
    </source>
</evidence>
<dbReference type="InterPro" id="IPR029787">
    <property type="entry name" value="Nucleotide_cyclase"/>
</dbReference>
<dbReference type="Pfam" id="PF00990">
    <property type="entry name" value="GGDEF"/>
    <property type="match status" value="1"/>
</dbReference>
<evidence type="ECO:0000256" key="4">
    <source>
        <dbReference type="ARBA" id="ARBA00011738"/>
    </source>
</evidence>
<organism evidence="14 15">
    <name type="scientific">Desulfovibrio subterraneus</name>
    <dbReference type="NCBI Taxonomy" id="2718620"/>
    <lineage>
        <taxon>Bacteria</taxon>
        <taxon>Pseudomonadati</taxon>
        <taxon>Thermodesulfobacteriota</taxon>
        <taxon>Desulfovibrionia</taxon>
        <taxon>Desulfovibrionales</taxon>
        <taxon>Desulfovibrionaceae</taxon>
        <taxon>Desulfovibrio</taxon>
    </lineage>
</organism>
<dbReference type="Gene3D" id="3.30.450.20">
    <property type="entry name" value="PAS domain"/>
    <property type="match status" value="1"/>
</dbReference>
<keyword evidence="15" id="KW-1185">Reference proteome</keyword>
<sequence>MQLHWQNQFEFAGYYAAVEQGYYREEGLEVTIREGGPGIVPLTQIMQGKAEFCVGGSEILLARLRGQPVVALAAIFQHSAATLLVRSDSGIYTPQDLAGRILEMGDMESDAEIYALLMNEGLTKDKIIHVPSTFTMNGIIDKKVDALSSYLSNQPFFLKKASVPYRLLRPLWYGIDFYGDTLFTTETLAEQNPALVEAFIRASLKGWGYALNHPDELIRTIFTKYPPSLIPRTQEHLWFEYQEMKKLIMPTVIEIGHMNPGRFRHMADTFVQLGLAKPGYNLNHFIYQPKHSFIDWHSYEAQFVLYVAPATLLLLFMWWMFRRRLFAEHELRMLAESDLEAWRFKTRQVLSSTQAGYWEWDLRQNEFFLDERTATLLGLPPISIQLTPEDMPKLSDSAITTFYASLKSAVQDKAETINLEFRTSSSGLRWVSCKGAVVKVGTLPPKLVAGILTDITAIKQLAREVEEIGRTSLLNGIPNRHLFFQRAETSFIQAKKNSLTVTIAIIHIDQFKDMLAAHGTIAAEQLLKDFYAALSASVRPQDTVALMGNNEFFILFPGADRTICRSLLESFRMHVSTTEFTTPHFHMPITFSAGIADTTELAKDNIRPRALIALADKRLDAAQTAGKDRLIAD</sequence>